<dbReference type="Pfam" id="PF12937">
    <property type="entry name" value="F-box-like"/>
    <property type="match status" value="1"/>
</dbReference>
<evidence type="ECO:0000313" key="3">
    <source>
        <dbReference type="EMBL" id="AJF97137.1"/>
    </source>
</evidence>
<sequence length="279" mass="30839">MATVTTMDDLPDEIIELILGELDHIADRIAAHCVCRLWRERLAQARRYAWALCRTDLWAVAVCALENGKWSATSWLLDGRDQLSARGNRLLLAATRADNADAVAWLRARGCKWTPDLAAKAIAEGHKKVIDQARDDGHLCHKDVLCALAQIDDTETLQSIACLSSSALASIIRAATASGSVAVLRWLYERDASWATPDEAKRIILKGHLRTVVWAVEEAGMTIDSQWLYTALEKERLDTVVWFHRAGSNGDKGAESRFPDATRSSGRRSDRAAPTLPRA</sequence>
<feature type="domain" description="F-box" evidence="2">
    <location>
        <begin position="7"/>
        <end position="40"/>
    </location>
</feature>
<feature type="region of interest" description="Disordered" evidence="1">
    <location>
        <begin position="249"/>
        <end position="279"/>
    </location>
</feature>
<organism evidence="3 4">
    <name type="scientific">Pandoravirus inopinatum</name>
    <dbReference type="NCBI Taxonomy" id="1605721"/>
    <lineage>
        <taxon>Viruses</taxon>
        <taxon>Pandoravirus</taxon>
    </lineage>
</organism>
<dbReference type="GeneID" id="23462054"/>
<dbReference type="InterPro" id="IPR036047">
    <property type="entry name" value="F-box-like_dom_sf"/>
</dbReference>
<evidence type="ECO:0000259" key="2">
    <source>
        <dbReference type="Pfam" id="PF12937"/>
    </source>
</evidence>
<dbReference type="EMBL" id="KP136319">
    <property type="protein sequence ID" value="AJF97137.1"/>
    <property type="molecule type" value="Genomic_DNA"/>
</dbReference>
<proteinExistence type="predicted"/>
<evidence type="ECO:0000256" key="1">
    <source>
        <dbReference type="SAM" id="MobiDB-lite"/>
    </source>
</evidence>
<dbReference type="SUPFAM" id="SSF81383">
    <property type="entry name" value="F-box domain"/>
    <property type="match status" value="1"/>
</dbReference>
<name>A0A0B5JC25_9VIRU</name>
<dbReference type="Gene3D" id="1.20.1280.50">
    <property type="match status" value="1"/>
</dbReference>
<protein>
    <submittedName>
        <fullName evidence="3">F-box domain protein</fullName>
    </submittedName>
</protein>
<evidence type="ECO:0000313" key="4">
    <source>
        <dbReference type="Proteomes" id="UP000202511"/>
    </source>
</evidence>
<dbReference type="InterPro" id="IPR001810">
    <property type="entry name" value="F-box_dom"/>
</dbReference>
<accession>A0A0B5JC25</accession>
<dbReference type="SUPFAM" id="SSF140860">
    <property type="entry name" value="Pseudo ankyrin repeat-like"/>
    <property type="match status" value="1"/>
</dbReference>
<dbReference type="RefSeq" id="YP_009119372.1">
    <property type="nucleotide sequence ID" value="NC_026440.1"/>
</dbReference>
<reference evidence="3 4" key="1">
    <citation type="journal article" date="2015" name="Parasitol. Res.">
        <title>Viruses in close associations with free-living amoebae.</title>
        <authorList>
            <person name="Scheid P."/>
        </authorList>
    </citation>
    <scope>NUCLEOTIDE SEQUENCE [LARGE SCALE GENOMIC DNA]</scope>
    <source>
        <strain evidence="3">KlaHel</strain>
    </source>
</reference>
<dbReference type="Proteomes" id="UP000202511">
    <property type="component" value="Segment"/>
</dbReference>
<dbReference type="KEGG" id="vg:23462054"/>